<keyword evidence="3" id="KW-1185">Reference proteome</keyword>
<feature type="compositionally biased region" description="Polar residues" evidence="1">
    <location>
        <begin position="114"/>
        <end position="131"/>
    </location>
</feature>
<feature type="region of interest" description="Disordered" evidence="1">
    <location>
        <begin position="112"/>
        <end position="131"/>
    </location>
</feature>
<dbReference type="EMBL" id="KN825302">
    <property type="protein sequence ID" value="KIK92216.1"/>
    <property type="molecule type" value="Genomic_DNA"/>
</dbReference>
<dbReference type="Proteomes" id="UP000054538">
    <property type="component" value="Unassembled WGS sequence"/>
</dbReference>
<evidence type="ECO:0000256" key="1">
    <source>
        <dbReference type="SAM" id="MobiDB-lite"/>
    </source>
</evidence>
<dbReference type="HOGENOM" id="CLU_1928294_0_0_1"/>
<feature type="region of interest" description="Disordered" evidence="1">
    <location>
        <begin position="33"/>
        <end position="53"/>
    </location>
</feature>
<gene>
    <name evidence="2" type="ORF">PAXRUDRAFT_588327</name>
</gene>
<reference evidence="3" key="2">
    <citation type="submission" date="2015-01" db="EMBL/GenBank/DDBJ databases">
        <title>Evolutionary Origins and Diversification of the Mycorrhizal Mutualists.</title>
        <authorList>
            <consortium name="DOE Joint Genome Institute"/>
            <consortium name="Mycorrhizal Genomics Consortium"/>
            <person name="Kohler A."/>
            <person name="Kuo A."/>
            <person name="Nagy L.G."/>
            <person name="Floudas D."/>
            <person name="Copeland A."/>
            <person name="Barry K.W."/>
            <person name="Cichocki N."/>
            <person name="Veneault-Fourrey C."/>
            <person name="LaButti K."/>
            <person name="Lindquist E.A."/>
            <person name="Lipzen A."/>
            <person name="Lundell T."/>
            <person name="Morin E."/>
            <person name="Murat C."/>
            <person name="Riley R."/>
            <person name="Ohm R."/>
            <person name="Sun H."/>
            <person name="Tunlid A."/>
            <person name="Henrissat B."/>
            <person name="Grigoriev I.V."/>
            <person name="Hibbett D.S."/>
            <person name="Martin F."/>
        </authorList>
    </citation>
    <scope>NUCLEOTIDE SEQUENCE [LARGE SCALE GENOMIC DNA]</scope>
    <source>
        <strain evidence="3">Ve08.2h10</strain>
    </source>
</reference>
<dbReference type="AlphaFoldDB" id="A0A0D0DTW3"/>
<organism evidence="2 3">
    <name type="scientific">Paxillus rubicundulus Ve08.2h10</name>
    <dbReference type="NCBI Taxonomy" id="930991"/>
    <lineage>
        <taxon>Eukaryota</taxon>
        <taxon>Fungi</taxon>
        <taxon>Dikarya</taxon>
        <taxon>Basidiomycota</taxon>
        <taxon>Agaricomycotina</taxon>
        <taxon>Agaricomycetes</taxon>
        <taxon>Agaricomycetidae</taxon>
        <taxon>Boletales</taxon>
        <taxon>Paxilineae</taxon>
        <taxon>Paxillaceae</taxon>
        <taxon>Paxillus</taxon>
    </lineage>
</organism>
<dbReference type="InParanoid" id="A0A0D0DTW3"/>
<reference evidence="2 3" key="1">
    <citation type="submission" date="2014-04" db="EMBL/GenBank/DDBJ databases">
        <authorList>
            <consortium name="DOE Joint Genome Institute"/>
            <person name="Kuo A."/>
            <person name="Kohler A."/>
            <person name="Jargeat P."/>
            <person name="Nagy L.G."/>
            <person name="Floudas D."/>
            <person name="Copeland A."/>
            <person name="Barry K.W."/>
            <person name="Cichocki N."/>
            <person name="Veneault-Fourrey C."/>
            <person name="LaButti K."/>
            <person name="Lindquist E.A."/>
            <person name="Lipzen A."/>
            <person name="Lundell T."/>
            <person name="Morin E."/>
            <person name="Murat C."/>
            <person name="Sun H."/>
            <person name="Tunlid A."/>
            <person name="Henrissat B."/>
            <person name="Grigoriev I.V."/>
            <person name="Hibbett D.S."/>
            <person name="Martin F."/>
            <person name="Nordberg H.P."/>
            <person name="Cantor M.N."/>
            <person name="Hua S.X."/>
        </authorList>
    </citation>
    <scope>NUCLEOTIDE SEQUENCE [LARGE SCALE GENOMIC DNA]</scope>
    <source>
        <strain evidence="2 3">Ve08.2h10</strain>
    </source>
</reference>
<evidence type="ECO:0000313" key="3">
    <source>
        <dbReference type="Proteomes" id="UP000054538"/>
    </source>
</evidence>
<name>A0A0D0DTW3_9AGAM</name>
<sequence length="131" mass="14063">MKPKSESSSGIVVYQVVSSTPWKYRCARILPNQPAPSIGPSTKKRDIDDVGCTDDTECPRTPRCLESFSDALGMARLGGDDMGCFIGLILGQGMGGGSYLVVRTPYDDRGGSRHFSSSLRQPNGTETCLPT</sequence>
<evidence type="ECO:0000313" key="2">
    <source>
        <dbReference type="EMBL" id="KIK92216.1"/>
    </source>
</evidence>
<protein>
    <submittedName>
        <fullName evidence="2">Uncharacterized protein</fullName>
    </submittedName>
</protein>
<proteinExistence type="predicted"/>
<accession>A0A0D0DTW3</accession>